<dbReference type="AlphaFoldDB" id="A0A656Z704"/>
<organism evidence="2 3">
    <name type="scientific">Sterolibacterium denitrificans</name>
    <dbReference type="NCBI Taxonomy" id="157592"/>
    <lineage>
        <taxon>Bacteria</taxon>
        <taxon>Pseudomonadati</taxon>
        <taxon>Pseudomonadota</taxon>
        <taxon>Betaproteobacteria</taxon>
        <taxon>Nitrosomonadales</taxon>
        <taxon>Sterolibacteriaceae</taxon>
        <taxon>Sterolibacterium</taxon>
    </lineage>
</organism>
<protein>
    <submittedName>
        <fullName evidence="2">Uncharacterized protein</fullName>
    </submittedName>
</protein>
<dbReference type="InterPro" id="IPR002324">
    <property type="entry name" value="Cyt_c_ID"/>
</dbReference>
<dbReference type="GO" id="GO:0009055">
    <property type="term" value="F:electron transfer activity"/>
    <property type="evidence" value="ECO:0007669"/>
    <property type="project" value="InterPro"/>
</dbReference>
<dbReference type="Pfam" id="PF00034">
    <property type="entry name" value="Cytochrom_C"/>
    <property type="match status" value="1"/>
</dbReference>
<sequence length="109" mass="11520">MKHIVTAALTAAAVLVSAPVFADAALAKKSNCLACHNVEKKLVGPAYKDIAKKYAGDKNAEARLFDRVKKGTGATGGEVWKMGSPMPPNAAVKDEDVKKLVKWILDGAK</sequence>
<dbReference type="GO" id="GO:0005506">
    <property type="term" value="F:iron ion binding"/>
    <property type="evidence" value="ECO:0007669"/>
    <property type="project" value="InterPro"/>
</dbReference>
<dbReference type="EMBL" id="LFZK01000002">
    <property type="protein sequence ID" value="KYC28923.1"/>
    <property type="molecule type" value="Genomic_DNA"/>
</dbReference>
<keyword evidence="1" id="KW-0349">Heme</keyword>
<evidence type="ECO:0000313" key="3">
    <source>
        <dbReference type="Proteomes" id="UP000243416"/>
    </source>
</evidence>
<feature type="binding site" description="covalent" evidence="1">
    <location>
        <position position="86"/>
    </location>
    <ligand>
        <name>heme c</name>
        <dbReference type="ChEBI" id="CHEBI:61717"/>
    </ligand>
</feature>
<dbReference type="PRINTS" id="PR00606">
    <property type="entry name" value="CYTCHROMECID"/>
</dbReference>
<dbReference type="InterPro" id="IPR009056">
    <property type="entry name" value="Cyt_c-like_dom"/>
</dbReference>
<accession>A0A656Z704</accession>
<comment type="caution">
    <text evidence="2">The sequence shown here is derived from an EMBL/GenBank/DDBJ whole genome shotgun (WGS) entry which is preliminary data.</text>
</comment>
<dbReference type="SUPFAM" id="SSF46626">
    <property type="entry name" value="Cytochrome c"/>
    <property type="match status" value="1"/>
</dbReference>
<dbReference type="GO" id="GO:0020037">
    <property type="term" value="F:heme binding"/>
    <property type="evidence" value="ECO:0007669"/>
    <property type="project" value="InterPro"/>
</dbReference>
<keyword evidence="3" id="KW-1185">Reference proteome</keyword>
<reference evidence="2 3" key="1">
    <citation type="journal article" date="2016" name="ISME J.">
        <title>Integrated multi-omics analyses reveal the biochemical mechanisms and phylogenetic relevance of anaerobic androgen biodegradation in the environment.</title>
        <authorList>
            <person name="Yang F.C."/>
            <person name="Chen Y.L."/>
            <person name="Tang S.L."/>
            <person name="Yu C.P."/>
            <person name="Wang P.H."/>
            <person name="Ismail W."/>
            <person name="Wang C.H."/>
            <person name="Ding J.Y."/>
            <person name="Yang C.Y."/>
            <person name="Yang C.Y."/>
            <person name="Chiang Y.R."/>
        </authorList>
    </citation>
    <scope>NUCLEOTIDE SEQUENCE [LARGE SCALE GENOMIC DNA]</scope>
    <source>
        <strain evidence="2 3">DSM 13999</strain>
    </source>
</reference>
<dbReference type="OrthoDB" id="9811281at2"/>
<dbReference type="PROSITE" id="PS51007">
    <property type="entry name" value="CYTC"/>
    <property type="match status" value="1"/>
</dbReference>
<dbReference type="Proteomes" id="UP000243416">
    <property type="component" value="Unassembled WGS sequence"/>
</dbReference>
<proteinExistence type="predicted"/>
<keyword evidence="1" id="KW-0479">Metal-binding</keyword>
<gene>
    <name evidence="2" type="ORF">ACY05_03450</name>
</gene>
<keyword evidence="1" id="KW-0408">Iron</keyword>
<dbReference type="RefSeq" id="WP_067170890.1">
    <property type="nucleotide sequence ID" value="NZ_LFZK01000002.1"/>
</dbReference>
<dbReference type="InterPro" id="IPR036909">
    <property type="entry name" value="Cyt_c-like_dom_sf"/>
</dbReference>
<evidence type="ECO:0000313" key="2">
    <source>
        <dbReference type="EMBL" id="KYC28923.1"/>
    </source>
</evidence>
<dbReference type="Gene3D" id="1.10.760.10">
    <property type="entry name" value="Cytochrome c-like domain"/>
    <property type="match status" value="1"/>
</dbReference>
<evidence type="ECO:0000256" key="1">
    <source>
        <dbReference type="PIRSR" id="PIRSR602324-1"/>
    </source>
</evidence>
<name>A0A656Z704_9PROT</name>
<feature type="binding site" description="covalent" evidence="1">
    <location>
        <position position="32"/>
    </location>
    <ligand>
        <name>heme c</name>
        <dbReference type="ChEBI" id="CHEBI:61717"/>
    </ligand>
</feature>
<comment type="PTM">
    <text evidence="1">Binds 1 heme c group covalently per subunit.</text>
</comment>
<feature type="binding site" description="covalent" evidence="1">
    <location>
        <position position="36"/>
    </location>
    <ligand>
        <name>heme c</name>
        <dbReference type="ChEBI" id="CHEBI:61717"/>
    </ligand>
</feature>